<comment type="caution">
    <text evidence="2">The sequence shown here is derived from an EMBL/GenBank/DDBJ whole genome shotgun (WGS) entry which is preliminary data.</text>
</comment>
<evidence type="ECO:0000313" key="2">
    <source>
        <dbReference type="EMBL" id="MBL0404434.1"/>
    </source>
</evidence>
<evidence type="ECO:0000313" key="3">
    <source>
        <dbReference type="Proteomes" id="UP000605848"/>
    </source>
</evidence>
<evidence type="ECO:0000256" key="1">
    <source>
        <dbReference type="SAM" id="MobiDB-lite"/>
    </source>
</evidence>
<reference evidence="2" key="1">
    <citation type="submission" date="2021-01" db="EMBL/GenBank/DDBJ databases">
        <title>Microvirga sp.</title>
        <authorList>
            <person name="Kim M.K."/>
        </authorList>
    </citation>
    <scope>NUCLEOTIDE SEQUENCE</scope>
    <source>
        <strain evidence="2">5420S-16</strain>
    </source>
</reference>
<protein>
    <recommendedName>
        <fullName evidence="4">Tudor domain-containing protein</fullName>
    </recommendedName>
</protein>
<name>A0A936ZCS4_9HYPH</name>
<dbReference type="EMBL" id="JAEQMY010000012">
    <property type="protein sequence ID" value="MBL0404434.1"/>
    <property type="molecule type" value="Genomic_DNA"/>
</dbReference>
<dbReference type="AlphaFoldDB" id="A0A936ZCS4"/>
<organism evidence="2 3">
    <name type="scientific">Microvirga aerilata</name>
    <dbReference type="NCBI Taxonomy" id="670292"/>
    <lineage>
        <taxon>Bacteria</taxon>
        <taxon>Pseudomonadati</taxon>
        <taxon>Pseudomonadota</taxon>
        <taxon>Alphaproteobacteria</taxon>
        <taxon>Hyphomicrobiales</taxon>
        <taxon>Methylobacteriaceae</taxon>
        <taxon>Microvirga</taxon>
    </lineage>
</organism>
<accession>A0A936ZCS4</accession>
<sequence>MKRKLSEKPTVAPGPSVVLVGPTQAGCAAAAWFDSTEASHAGAAATDCGFQVLQLADDEHKRLAAKLPHGRLRKDGMPHVPRVSASASDALAQLRRLTSKPAEAPATAGQSDPEKANAADAGVGSTLKPRLANRLPATLGTVAPARPLPQDFDEVGPGSLVLARDDESEGWYEAIVVLAQGEHFWLRWRDYPRERQIQRNRSQLALLYPKAA</sequence>
<proteinExistence type="predicted"/>
<feature type="region of interest" description="Disordered" evidence="1">
    <location>
        <begin position="100"/>
        <end position="125"/>
    </location>
</feature>
<keyword evidence="3" id="KW-1185">Reference proteome</keyword>
<dbReference type="RefSeq" id="WP_202059111.1">
    <property type="nucleotide sequence ID" value="NZ_JAEQMY010000012.1"/>
</dbReference>
<gene>
    <name evidence="2" type="ORF">JKG68_10685</name>
</gene>
<evidence type="ECO:0008006" key="4">
    <source>
        <dbReference type="Google" id="ProtNLM"/>
    </source>
</evidence>
<dbReference type="Proteomes" id="UP000605848">
    <property type="component" value="Unassembled WGS sequence"/>
</dbReference>